<keyword evidence="1" id="KW-0812">Transmembrane</keyword>
<evidence type="ECO:0000313" key="3">
    <source>
        <dbReference type="Proteomes" id="UP000324897"/>
    </source>
</evidence>
<dbReference type="AlphaFoldDB" id="A0A5J9WRV0"/>
<protein>
    <submittedName>
        <fullName evidence="2">Uncharacterized protein</fullName>
    </submittedName>
</protein>
<evidence type="ECO:0000256" key="1">
    <source>
        <dbReference type="SAM" id="Phobius"/>
    </source>
</evidence>
<keyword evidence="3" id="KW-1185">Reference proteome</keyword>
<reference evidence="2 3" key="1">
    <citation type="journal article" date="2019" name="Sci. Rep.">
        <title>A high-quality genome of Eragrostis curvula grass provides insights into Poaceae evolution and supports new strategies to enhance forage quality.</title>
        <authorList>
            <person name="Carballo J."/>
            <person name="Santos B.A.C.M."/>
            <person name="Zappacosta D."/>
            <person name="Garbus I."/>
            <person name="Selva J.P."/>
            <person name="Gallo C.A."/>
            <person name="Diaz A."/>
            <person name="Albertini E."/>
            <person name="Caccamo M."/>
            <person name="Echenique V."/>
        </authorList>
    </citation>
    <scope>NUCLEOTIDE SEQUENCE [LARGE SCALE GENOMIC DNA]</scope>
    <source>
        <strain evidence="3">cv. Victoria</strain>
        <tissue evidence="2">Leaf</tissue>
    </source>
</reference>
<feature type="transmembrane region" description="Helical" evidence="1">
    <location>
        <begin position="114"/>
        <end position="137"/>
    </location>
</feature>
<name>A0A5J9WRV0_9POAL</name>
<comment type="caution">
    <text evidence="2">The sequence shown here is derived from an EMBL/GenBank/DDBJ whole genome shotgun (WGS) entry which is preliminary data.</text>
</comment>
<evidence type="ECO:0000313" key="2">
    <source>
        <dbReference type="EMBL" id="TVU50821.1"/>
    </source>
</evidence>
<dbReference type="EMBL" id="RWGY01000002">
    <property type="protein sequence ID" value="TVU50821.1"/>
    <property type="molecule type" value="Genomic_DNA"/>
</dbReference>
<organism evidence="2 3">
    <name type="scientific">Eragrostis curvula</name>
    <name type="common">weeping love grass</name>
    <dbReference type="NCBI Taxonomy" id="38414"/>
    <lineage>
        <taxon>Eukaryota</taxon>
        <taxon>Viridiplantae</taxon>
        <taxon>Streptophyta</taxon>
        <taxon>Embryophyta</taxon>
        <taxon>Tracheophyta</taxon>
        <taxon>Spermatophyta</taxon>
        <taxon>Magnoliopsida</taxon>
        <taxon>Liliopsida</taxon>
        <taxon>Poales</taxon>
        <taxon>Poaceae</taxon>
        <taxon>PACMAD clade</taxon>
        <taxon>Chloridoideae</taxon>
        <taxon>Eragrostideae</taxon>
        <taxon>Eragrostidinae</taxon>
        <taxon>Eragrostis</taxon>
    </lineage>
</organism>
<accession>A0A5J9WRV0</accession>
<feature type="transmembrane region" description="Helical" evidence="1">
    <location>
        <begin position="143"/>
        <end position="167"/>
    </location>
</feature>
<sequence length="173" mass="19088">MVLTRSLFLTNLWPASRARKADRKLYPAGRFIPPMEDKIQKTFVAVDSKQEDKKPSLWNIVQSSWWTSCYFLKGAAADEATKIGLAMLCCSAAQAATALLACRRAGSCCQHLAFVALALTAANQCMMARIHGLYLSAYPWDPLLTVGIVLTIVAILMDLFGFLLLILGRDDDE</sequence>
<proteinExistence type="predicted"/>
<dbReference type="Gramene" id="TVU50821">
    <property type="protein sequence ID" value="TVU50821"/>
    <property type="gene ID" value="EJB05_02212"/>
</dbReference>
<feature type="non-terminal residue" evidence="2">
    <location>
        <position position="1"/>
    </location>
</feature>
<keyword evidence="1" id="KW-0472">Membrane</keyword>
<gene>
    <name evidence="2" type="ORF">EJB05_02212</name>
</gene>
<keyword evidence="1" id="KW-1133">Transmembrane helix</keyword>
<dbReference type="Proteomes" id="UP000324897">
    <property type="component" value="Chromosome 6"/>
</dbReference>